<keyword evidence="2" id="KW-1185">Reference proteome</keyword>
<dbReference type="Proteomes" id="UP001186974">
    <property type="component" value="Unassembled WGS sequence"/>
</dbReference>
<proteinExistence type="predicted"/>
<gene>
    <name evidence="1" type="ORF">LTS18_006089</name>
</gene>
<dbReference type="EMBL" id="JAWDJW010001478">
    <property type="protein sequence ID" value="KAK3078967.1"/>
    <property type="molecule type" value="Genomic_DNA"/>
</dbReference>
<sequence length="318" mass="34502">MSQLQGWGAEDDEGCTQEEAVEDDNDEYSDGGGIDEDIEAGAEDDSDATIDAQPTPTSPQPLVQQLDSTDSMQDTAITDLEFGDVAHWTDAASPPAEEPSAFASIAGFLESPTIAVTGASTQGNPEPPSTSILAASETSVPPSPHTSANAPLHTQPSTTASNPPPTPQRRRNRRRENLDAGSADYWQNRDLDFGDEPGDSYENFLQCLHRFETPAVSITDHFKTCLRFTLPDAITSGAPPYTDAKIEFLTGGLQCHRCWVPMMPQIVVPAQIKAMLVEKHLWDDITTGYLRGVDAKRHIGYLGTLKIMDVLYQNRIAA</sequence>
<comment type="caution">
    <text evidence="1">The sequence shown here is derived from an EMBL/GenBank/DDBJ whole genome shotgun (WGS) entry which is preliminary data.</text>
</comment>
<evidence type="ECO:0000313" key="2">
    <source>
        <dbReference type="Proteomes" id="UP001186974"/>
    </source>
</evidence>
<name>A0ACC3DQT7_9PEZI</name>
<accession>A0ACC3DQT7</accession>
<evidence type="ECO:0000313" key="1">
    <source>
        <dbReference type="EMBL" id="KAK3078967.1"/>
    </source>
</evidence>
<feature type="non-terminal residue" evidence="1">
    <location>
        <position position="318"/>
    </location>
</feature>
<protein>
    <submittedName>
        <fullName evidence="1">Uncharacterized protein</fullName>
    </submittedName>
</protein>
<reference evidence="1" key="1">
    <citation type="submission" date="2024-09" db="EMBL/GenBank/DDBJ databases">
        <title>Black Yeasts Isolated from many extreme environments.</title>
        <authorList>
            <person name="Coleine C."/>
            <person name="Stajich J.E."/>
            <person name="Selbmann L."/>
        </authorList>
    </citation>
    <scope>NUCLEOTIDE SEQUENCE</scope>
    <source>
        <strain evidence="1">CCFEE 5737</strain>
    </source>
</reference>
<organism evidence="1 2">
    <name type="scientific">Coniosporium uncinatum</name>
    <dbReference type="NCBI Taxonomy" id="93489"/>
    <lineage>
        <taxon>Eukaryota</taxon>
        <taxon>Fungi</taxon>
        <taxon>Dikarya</taxon>
        <taxon>Ascomycota</taxon>
        <taxon>Pezizomycotina</taxon>
        <taxon>Dothideomycetes</taxon>
        <taxon>Dothideomycetes incertae sedis</taxon>
        <taxon>Coniosporium</taxon>
    </lineage>
</organism>